<keyword evidence="2" id="KW-0812">Transmembrane</keyword>
<feature type="transmembrane region" description="Helical" evidence="2">
    <location>
        <begin position="583"/>
        <end position="603"/>
    </location>
</feature>
<dbReference type="NCBIfam" id="TIGR03769">
    <property type="entry name" value="P_ac_wall_RPT"/>
    <property type="match status" value="2"/>
</dbReference>
<reference evidence="3 4" key="1">
    <citation type="submission" date="2023-03" db="EMBL/GenBank/DDBJ databases">
        <title>Complete genome of Arcanobacterium canis strain DSM 25104 isolated in 2010 from a canine otitis externa in Germany.</title>
        <authorList>
            <person name="Borowiak M."/>
            <person name="Kreitlow A."/>
            <person name="Malorny B."/>
            <person name="Laemmler C."/>
            <person name="Prenger-Berninghoff E."/>
            <person name="Ploetz M."/>
            <person name="Abdulmawjood A."/>
        </authorList>
    </citation>
    <scope>NUCLEOTIDE SEQUENCE [LARGE SCALE GENOMIC DNA]</scope>
    <source>
        <strain evidence="3 4">DSM 25104</strain>
    </source>
</reference>
<feature type="compositionally biased region" description="Polar residues" evidence="1">
    <location>
        <begin position="639"/>
        <end position="655"/>
    </location>
</feature>
<evidence type="ECO:0000256" key="2">
    <source>
        <dbReference type="SAM" id="Phobius"/>
    </source>
</evidence>
<keyword evidence="4" id="KW-1185">Reference proteome</keyword>
<dbReference type="EMBL" id="CP121208">
    <property type="protein sequence ID" value="WFM83302.1"/>
    <property type="molecule type" value="Genomic_DNA"/>
</dbReference>
<feature type="region of interest" description="Disordered" evidence="1">
    <location>
        <begin position="294"/>
        <end position="320"/>
    </location>
</feature>
<dbReference type="Proteomes" id="UP001215216">
    <property type="component" value="Chromosome"/>
</dbReference>
<keyword evidence="2" id="KW-0472">Membrane</keyword>
<feature type="region of interest" description="Disordered" evidence="1">
    <location>
        <begin position="615"/>
        <end position="655"/>
    </location>
</feature>
<evidence type="ECO:0000256" key="1">
    <source>
        <dbReference type="SAM" id="MobiDB-lite"/>
    </source>
</evidence>
<sequence length="655" mass="70278">MQFQKSGHALKKSRRWLNIEWRILCALLMGLVLVITPWASTAQAEQRPVATQSTKIGAEAKQADAKQNIEENIAILRAGHTDALSVVENGDGISIVTKEDVSTPGAPTYHNPARMVFFVDHAQYTSATMKLPQIKSSGYYLPESINGNTNILWPGWDSLAIARLKPQMIKYRVTQIDAPSPVFLWSNGEFGSMKKLADDWKLAKGSIITQNEPAHQHANWLFSKKGVYRITFEAEIETASGKMVSEPATLTFAVDTDPYPVAQKNAEQLAKLHAGVVGANPVVKITDINKNVTKTRESAPTLGSSSSLGNAGAKSHPSSPAGIVTQLVEECIPTPITVNVPAKTQTQRTSVSYGSHVIRQNTHVHPNWVFTKPGTYKVQIAQSAKLRSGSSVRTTGTLTFNVGGSGNANSGHFDIGTTASANAIRMLVKDDRTQPARWVDPSTLVFGVGNAARTQAPKGIEFVAKAGQPIWVISSAQVSGVPWVGANTMHPDLVKYTTGEVTWQLQNVTGPGDVAVFESGNFGEIGRRWFNATGSVIESNSPAFTQTVRYEGRTPNGELCDLSAAQLSALAANGKLVQTGATVTPLIAIVVIVLLIGVAFVLLRWRLYSRRSAEQAEQSTAGSGLDPSTPAGENPVRAASSNPGTLPEQTSQQID</sequence>
<evidence type="ECO:0000313" key="4">
    <source>
        <dbReference type="Proteomes" id="UP001215216"/>
    </source>
</evidence>
<dbReference type="RefSeq" id="WP_278012697.1">
    <property type="nucleotide sequence ID" value="NZ_CP121208.1"/>
</dbReference>
<gene>
    <name evidence="3" type="ORF">P7079_07890</name>
</gene>
<keyword evidence="2" id="KW-1133">Transmembrane helix</keyword>
<protein>
    <submittedName>
        <fullName evidence="3">Choice-of-anchor M domain-containing protein</fullName>
    </submittedName>
</protein>
<dbReference type="NCBIfam" id="NF038134">
    <property type="entry name" value="choice_anch_M"/>
    <property type="match status" value="3"/>
</dbReference>
<dbReference type="InterPro" id="IPR022435">
    <property type="entry name" value="Surface-anchored_actinobac"/>
</dbReference>
<organism evidence="3 4">
    <name type="scientific">Arcanobacterium canis</name>
    <dbReference type="NCBI Taxonomy" id="999183"/>
    <lineage>
        <taxon>Bacteria</taxon>
        <taxon>Bacillati</taxon>
        <taxon>Actinomycetota</taxon>
        <taxon>Actinomycetes</taxon>
        <taxon>Actinomycetales</taxon>
        <taxon>Actinomycetaceae</taxon>
        <taxon>Arcanobacterium</taxon>
    </lineage>
</organism>
<evidence type="ECO:0000313" key="3">
    <source>
        <dbReference type="EMBL" id="WFM83302.1"/>
    </source>
</evidence>
<name>A0ABY8FXR1_9ACTO</name>
<accession>A0ABY8FXR1</accession>
<proteinExistence type="predicted"/>